<dbReference type="RefSeq" id="WP_221029378.1">
    <property type="nucleotide sequence ID" value="NZ_CP139781.1"/>
</dbReference>
<protein>
    <recommendedName>
        <fullName evidence="8">Guanidinium exporter</fullName>
    </recommendedName>
</protein>
<organism evidence="11 12">
    <name type="scientific">Actomonas aquatica</name>
    <dbReference type="NCBI Taxonomy" id="2866162"/>
    <lineage>
        <taxon>Bacteria</taxon>
        <taxon>Pseudomonadati</taxon>
        <taxon>Verrucomicrobiota</taxon>
        <taxon>Opitutia</taxon>
        <taxon>Opitutales</taxon>
        <taxon>Opitutaceae</taxon>
        <taxon>Actomonas</taxon>
    </lineage>
</organism>
<evidence type="ECO:0000256" key="10">
    <source>
        <dbReference type="SAM" id="Phobius"/>
    </source>
</evidence>
<evidence type="ECO:0000256" key="9">
    <source>
        <dbReference type="RuleBase" id="RU003942"/>
    </source>
</evidence>
<proteinExistence type="inferred from homology"/>
<keyword evidence="3" id="KW-1003">Cell membrane</keyword>
<gene>
    <name evidence="11" type="primary">sugE</name>
    <name evidence="11" type="ORF">K1X11_020545</name>
</gene>
<accession>A0ABZ1C660</accession>
<evidence type="ECO:0000256" key="2">
    <source>
        <dbReference type="ARBA" id="ARBA00022448"/>
    </source>
</evidence>
<reference evidence="11 12" key="2">
    <citation type="submission" date="2023-12" db="EMBL/GenBank/DDBJ databases">
        <title>Description of an unclassified Opitutus bacterium of Verrucomicrobiota.</title>
        <authorList>
            <person name="Zhang D.-F."/>
        </authorList>
    </citation>
    <scope>NUCLEOTIDE SEQUENCE [LARGE SCALE GENOMIC DNA]</scope>
    <source>
        <strain evidence="11 12">WL0086</strain>
    </source>
</reference>
<keyword evidence="12" id="KW-1185">Reference proteome</keyword>
<keyword evidence="6 10" id="KW-0472">Membrane</keyword>
<feature type="transmembrane region" description="Helical" evidence="10">
    <location>
        <begin position="57"/>
        <end position="78"/>
    </location>
</feature>
<sequence length="105" mass="10734">MPWVLLLIAAGLEVVWAVGLKSTQGFTKLGPSLLVGAAMIGSMWLLALAARHLPIGTAYAVWTGIGAVGTAIIGMAKLGEPATVARIVCILLIVAGIVGLKLFAK</sequence>
<keyword evidence="5 10" id="KW-1133">Transmembrane helix</keyword>
<dbReference type="NCBIfam" id="NF008512">
    <property type="entry name" value="PRK11431.1"/>
    <property type="match status" value="1"/>
</dbReference>
<feature type="transmembrane region" description="Helical" evidence="10">
    <location>
        <begin position="84"/>
        <end position="104"/>
    </location>
</feature>
<evidence type="ECO:0000256" key="3">
    <source>
        <dbReference type="ARBA" id="ARBA00022475"/>
    </source>
</evidence>
<dbReference type="PANTHER" id="PTHR30561">
    <property type="entry name" value="SMR FAMILY PROTON-DEPENDENT DRUG EFFLUX TRANSPORTER SUGE"/>
    <property type="match status" value="1"/>
</dbReference>
<evidence type="ECO:0000256" key="8">
    <source>
        <dbReference type="ARBA" id="ARBA00039168"/>
    </source>
</evidence>
<evidence type="ECO:0000313" key="11">
    <source>
        <dbReference type="EMBL" id="WRQ87209.1"/>
    </source>
</evidence>
<evidence type="ECO:0000256" key="1">
    <source>
        <dbReference type="ARBA" id="ARBA00004651"/>
    </source>
</evidence>
<dbReference type="EMBL" id="CP139781">
    <property type="protein sequence ID" value="WRQ87209.1"/>
    <property type="molecule type" value="Genomic_DNA"/>
</dbReference>
<dbReference type="InterPro" id="IPR045324">
    <property type="entry name" value="Small_multidrug_res"/>
</dbReference>
<comment type="subcellular location">
    <subcellularLocation>
        <location evidence="1 9">Cell membrane</location>
        <topology evidence="1 9">Multi-pass membrane protein</topology>
    </subcellularLocation>
</comment>
<keyword evidence="4 9" id="KW-0812">Transmembrane</keyword>
<dbReference type="PANTHER" id="PTHR30561:SF0">
    <property type="entry name" value="GUANIDINIUM EXPORTER"/>
    <property type="match status" value="1"/>
</dbReference>
<evidence type="ECO:0000256" key="7">
    <source>
        <dbReference type="ARBA" id="ARBA00038151"/>
    </source>
</evidence>
<evidence type="ECO:0000313" key="12">
    <source>
        <dbReference type="Proteomes" id="UP000738431"/>
    </source>
</evidence>
<feature type="transmembrane region" description="Helical" evidence="10">
    <location>
        <begin position="33"/>
        <end position="50"/>
    </location>
</feature>
<dbReference type="Proteomes" id="UP000738431">
    <property type="component" value="Chromosome"/>
</dbReference>
<comment type="similarity">
    <text evidence="7">Belongs to the drug/metabolite transporter (DMT) superfamily. Small multidrug resistance (SMR) (TC 2.A.7.1) family. Gdx/SugE subfamily.</text>
</comment>
<evidence type="ECO:0000256" key="4">
    <source>
        <dbReference type="ARBA" id="ARBA00022692"/>
    </source>
</evidence>
<dbReference type="Gene3D" id="1.10.3730.20">
    <property type="match status" value="1"/>
</dbReference>
<name>A0ABZ1C660_9BACT</name>
<dbReference type="Pfam" id="PF00893">
    <property type="entry name" value="Multi_Drug_Res"/>
    <property type="match status" value="1"/>
</dbReference>
<dbReference type="SUPFAM" id="SSF103481">
    <property type="entry name" value="Multidrug resistance efflux transporter EmrE"/>
    <property type="match status" value="1"/>
</dbReference>
<keyword evidence="2" id="KW-0813">Transport</keyword>
<reference evidence="11 12" key="1">
    <citation type="submission" date="2021-08" db="EMBL/GenBank/DDBJ databases">
        <authorList>
            <person name="Zhang D."/>
            <person name="Zhang A."/>
            <person name="Wang L."/>
        </authorList>
    </citation>
    <scope>NUCLEOTIDE SEQUENCE [LARGE SCALE GENOMIC DNA]</scope>
    <source>
        <strain evidence="11 12">WL0086</strain>
    </source>
</reference>
<dbReference type="InterPro" id="IPR037185">
    <property type="entry name" value="EmrE-like"/>
</dbReference>
<evidence type="ECO:0000256" key="5">
    <source>
        <dbReference type="ARBA" id="ARBA00022989"/>
    </source>
</evidence>
<evidence type="ECO:0000256" key="6">
    <source>
        <dbReference type="ARBA" id="ARBA00023136"/>
    </source>
</evidence>
<dbReference type="InterPro" id="IPR000390">
    <property type="entry name" value="Small_drug/metabolite_transptr"/>
</dbReference>